<evidence type="ECO:0000256" key="6">
    <source>
        <dbReference type="PIRNR" id="PIRNR000535"/>
    </source>
</evidence>
<comment type="similarity">
    <text evidence="1">Belongs to the carbohydrate kinase pfkB family.</text>
</comment>
<evidence type="ECO:0000313" key="9">
    <source>
        <dbReference type="Proteomes" id="UP001454489"/>
    </source>
</evidence>
<feature type="domain" description="Carbohydrate kinase PfkB" evidence="7">
    <location>
        <begin position="16"/>
        <end position="285"/>
    </location>
</feature>
<keyword evidence="4" id="KW-0418">Kinase</keyword>
<dbReference type="CDD" id="cd01164">
    <property type="entry name" value="FruK_PfkB_like"/>
    <property type="match status" value="1"/>
</dbReference>
<dbReference type="PANTHER" id="PTHR46566:SF1">
    <property type="entry name" value="1-PHOSPHOFRUCTOKINASE"/>
    <property type="match status" value="1"/>
</dbReference>
<dbReference type="EMBL" id="JBBMEX010000005">
    <property type="protein sequence ID" value="MEQ2557483.1"/>
    <property type="molecule type" value="Genomic_DNA"/>
</dbReference>
<evidence type="ECO:0000259" key="7">
    <source>
        <dbReference type="Pfam" id="PF00294"/>
    </source>
</evidence>
<dbReference type="EC" id="2.7.1.144" evidence="6"/>
<keyword evidence="9" id="KW-1185">Reference proteome</keyword>
<dbReference type="Gene3D" id="3.40.1190.20">
    <property type="match status" value="1"/>
</dbReference>
<dbReference type="Proteomes" id="UP001454489">
    <property type="component" value="Unassembled WGS sequence"/>
</dbReference>
<dbReference type="GO" id="GO:0008662">
    <property type="term" value="F:1-phosphofructokinase activity"/>
    <property type="evidence" value="ECO:0007669"/>
    <property type="project" value="UniProtKB-EC"/>
</dbReference>
<name>A0ABV1HDA2_9FIRM</name>
<sequence>MVYTITCNPSLDYGVTVENFQMGHTNRTVTEQMNVGGKGINVSIVLKHLGIPTKILGFTAGFTGREIEKRIKEQEIEAEWIWLPQGDSRINVKLLSNEGTEINGQGPAISKREVQELEEKLGVLTKEDVLVLAGNVQKSLGQTFYADIMKKLKDRQIRTVVDASGELLKAVLPYHPFLIKPNQDELEGLFQVKMSTKEEMFAYAKQLQKMGACSVLISLGGNGALLLTEHGEQMQLDAPKGKVRNAVGAGDSMVAGFLAGYMEHASYEEAFQMAVAAGSASAFSEHLATRAEIEQILPLLLDSYQIQ</sequence>
<keyword evidence="3 6" id="KW-0547">Nucleotide-binding</keyword>
<reference evidence="8 9" key="1">
    <citation type="submission" date="2024-03" db="EMBL/GenBank/DDBJ databases">
        <title>Human intestinal bacterial collection.</title>
        <authorList>
            <person name="Pauvert C."/>
            <person name="Hitch T.C.A."/>
            <person name="Clavel T."/>
        </authorList>
    </citation>
    <scope>NUCLEOTIDE SEQUENCE [LARGE SCALE GENOMIC DNA]</scope>
    <source>
        <strain evidence="8 9">CLA-AA-H185</strain>
    </source>
</reference>
<protein>
    <recommendedName>
        <fullName evidence="6">Tagatose-6-phosphate kinase</fullName>
        <ecNumber evidence="6">2.7.1.144</ecNumber>
    </recommendedName>
</protein>
<keyword evidence="6" id="KW-0423">Lactose metabolism</keyword>
<comment type="caution">
    <text evidence="8">The sequence shown here is derived from an EMBL/GenBank/DDBJ whole genome shotgun (WGS) entry which is preliminary data.</text>
</comment>
<accession>A0ABV1HDA2</accession>
<keyword evidence="5 6" id="KW-0067">ATP-binding</keyword>
<evidence type="ECO:0000313" key="8">
    <source>
        <dbReference type="EMBL" id="MEQ2557483.1"/>
    </source>
</evidence>
<evidence type="ECO:0000256" key="1">
    <source>
        <dbReference type="ARBA" id="ARBA00005380"/>
    </source>
</evidence>
<dbReference type="InterPro" id="IPR029056">
    <property type="entry name" value="Ribokinase-like"/>
</dbReference>
<organism evidence="8 9">
    <name type="scientific">Maccoyibacter intestinihominis</name>
    <dbReference type="NCBI Taxonomy" id="3133499"/>
    <lineage>
        <taxon>Bacteria</taxon>
        <taxon>Bacillati</taxon>
        <taxon>Bacillota</taxon>
        <taxon>Clostridia</taxon>
        <taxon>Lachnospirales</taxon>
        <taxon>Lachnospiraceae</taxon>
        <taxon>Maccoyibacter</taxon>
    </lineage>
</organism>
<dbReference type="NCBIfam" id="TIGR03828">
    <property type="entry name" value="pfkB"/>
    <property type="match status" value="1"/>
</dbReference>
<dbReference type="RefSeq" id="WP_353530644.1">
    <property type="nucleotide sequence ID" value="NZ_JBBMEX010000005.1"/>
</dbReference>
<dbReference type="InterPro" id="IPR017583">
    <property type="entry name" value="Tagatose/fructose_Pkinase"/>
</dbReference>
<keyword evidence="2 6" id="KW-0808">Transferase</keyword>
<comment type="similarity">
    <text evidence="6">Belongs to the carbohydrate kinase PfkB family. LacC subfamily.</text>
</comment>
<dbReference type="SUPFAM" id="SSF53613">
    <property type="entry name" value="Ribokinase-like"/>
    <property type="match status" value="1"/>
</dbReference>
<proteinExistence type="inferred from homology"/>
<comment type="catalytic activity">
    <reaction evidence="6">
        <text>D-tagatofuranose 6-phosphate + ATP = D-tagatofuranose 1,6-bisphosphate + ADP + H(+)</text>
        <dbReference type="Rhea" id="RHEA:12420"/>
        <dbReference type="ChEBI" id="CHEBI:15378"/>
        <dbReference type="ChEBI" id="CHEBI:30616"/>
        <dbReference type="ChEBI" id="CHEBI:58694"/>
        <dbReference type="ChEBI" id="CHEBI:58695"/>
        <dbReference type="ChEBI" id="CHEBI:456216"/>
        <dbReference type="EC" id="2.7.1.144"/>
    </reaction>
</comment>
<dbReference type="InterPro" id="IPR022463">
    <property type="entry name" value="1-PFruKinase"/>
</dbReference>
<comment type="pathway">
    <text evidence="6">Carbohydrate metabolism; D-tagatose 6-phosphate degradation; D-glyceraldehyde 3-phosphate and glycerone phosphate from D-tagatose 6-phosphate: step 1/2.</text>
</comment>
<dbReference type="NCBIfam" id="TIGR03168">
    <property type="entry name" value="1-PFK"/>
    <property type="match status" value="1"/>
</dbReference>
<dbReference type="Pfam" id="PF00294">
    <property type="entry name" value="PfkB"/>
    <property type="match status" value="1"/>
</dbReference>
<dbReference type="PANTHER" id="PTHR46566">
    <property type="entry name" value="1-PHOSPHOFRUCTOKINASE-RELATED"/>
    <property type="match status" value="1"/>
</dbReference>
<evidence type="ECO:0000256" key="2">
    <source>
        <dbReference type="ARBA" id="ARBA00022679"/>
    </source>
</evidence>
<evidence type="ECO:0000256" key="5">
    <source>
        <dbReference type="ARBA" id="ARBA00022840"/>
    </source>
</evidence>
<dbReference type="InterPro" id="IPR011611">
    <property type="entry name" value="PfkB_dom"/>
</dbReference>
<gene>
    <name evidence="8" type="primary">pfkB</name>
    <name evidence="8" type="ORF">WMO43_06340</name>
</gene>
<dbReference type="PIRSF" id="PIRSF000535">
    <property type="entry name" value="1PFK/6PFK/LacC"/>
    <property type="match status" value="1"/>
</dbReference>
<evidence type="ECO:0000256" key="3">
    <source>
        <dbReference type="ARBA" id="ARBA00022741"/>
    </source>
</evidence>
<evidence type="ECO:0000256" key="4">
    <source>
        <dbReference type="ARBA" id="ARBA00022777"/>
    </source>
</evidence>